<gene>
    <name evidence="1" type="ORF">ACOLOM_LOCUS10119</name>
</gene>
<name>A0ACA9PDP6_9GLOM</name>
<protein>
    <submittedName>
        <fullName evidence="1">10778_t:CDS:1</fullName>
    </submittedName>
</protein>
<sequence length="57" mass="6450">SADTTRQVCSTAPWDVHTVLSQFSHHMNHRRANRGVRIVQPLDELGSQVPNWTNQIG</sequence>
<feature type="non-terminal residue" evidence="1">
    <location>
        <position position="1"/>
    </location>
</feature>
<comment type="caution">
    <text evidence="1">The sequence shown here is derived from an EMBL/GenBank/DDBJ whole genome shotgun (WGS) entry which is preliminary data.</text>
</comment>
<organism evidence="1 2">
    <name type="scientific">Acaulospora colombiana</name>
    <dbReference type="NCBI Taxonomy" id="27376"/>
    <lineage>
        <taxon>Eukaryota</taxon>
        <taxon>Fungi</taxon>
        <taxon>Fungi incertae sedis</taxon>
        <taxon>Mucoromycota</taxon>
        <taxon>Glomeromycotina</taxon>
        <taxon>Glomeromycetes</taxon>
        <taxon>Diversisporales</taxon>
        <taxon>Acaulosporaceae</taxon>
        <taxon>Acaulospora</taxon>
    </lineage>
</organism>
<evidence type="ECO:0000313" key="2">
    <source>
        <dbReference type="Proteomes" id="UP000789525"/>
    </source>
</evidence>
<reference evidence="1" key="1">
    <citation type="submission" date="2021-06" db="EMBL/GenBank/DDBJ databases">
        <authorList>
            <person name="Kallberg Y."/>
            <person name="Tangrot J."/>
            <person name="Rosling A."/>
        </authorList>
    </citation>
    <scope>NUCLEOTIDE SEQUENCE</scope>
    <source>
        <strain evidence="1">CL356</strain>
    </source>
</reference>
<dbReference type="Proteomes" id="UP000789525">
    <property type="component" value="Unassembled WGS sequence"/>
</dbReference>
<proteinExistence type="predicted"/>
<keyword evidence="2" id="KW-1185">Reference proteome</keyword>
<accession>A0ACA9PDP6</accession>
<dbReference type="EMBL" id="CAJVPT010031587">
    <property type="protein sequence ID" value="CAG8698255.1"/>
    <property type="molecule type" value="Genomic_DNA"/>
</dbReference>
<evidence type="ECO:0000313" key="1">
    <source>
        <dbReference type="EMBL" id="CAG8698255.1"/>
    </source>
</evidence>